<dbReference type="OrthoDB" id="9810730at2"/>
<dbReference type="GO" id="GO:0000155">
    <property type="term" value="F:phosphorelay sensor kinase activity"/>
    <property type="evidence" value="ECO:0007669"/>
    <property type="project" value="InterPro"/>
</dbReference>
<dbReference type="NCBIfam" id="TIGR00229">
    <property type="entry name" value="sensory_box"/>
    <property type="match status" value="1"/>
</dbReference>
<dbReference type="EMBL" id="RPOK01000006">
    <property type="protein sequence ID" value="RPJ64912.1"/>
    <property type="molecule type" value="Genomic_DNA"/>
</dbReference>
<comment type="catalytic activity">
    <reaction evidence="1">
        <text>ATP + protein L-histidine = ADP + protein N-phospho-L-histidine.</text>
        <dbReference type="EC" id="2.7.13.3"/>
    </reaction>
</comment>
<dbReference type="Pfam" id="PF13426">
    <property type="entry name" value="PAS_9"/>
    <property type="match status" value="1"/>
</dbReference>
<organism evidence="17 18">
    <name type="scientific">Alteromonas sediminis</name>
    <dbReference type="NCBI Taxonomy" id="2259342"/>
    <lineage>
        <taxon>Bacteria</taxon>
        <taxon>Pseudomonadati</taxon>
        <taxon>Pseudomonadota</taxon>
        <taxon>Gammaproteobacteria</taxon>
        <taxon>Alteromonadales</taxon>
        <taxon>Alteromonadaceae</taxon>
        <taxon>Alteromonas/Salinimonas group</taxon>
        <taxon>Alteromonas</taxon>
    </lineage>
</organism>
<dbReference type="SUPFAM" id="SSF55785">
    <property type="entry name" value="PYP-like sensor domain (PAS domain)"/>
    <property type="match status" value="1"/>
</dbReference>
<evidence type="ECO:0000256" key="7">
    <source>
        <dbReference type="ARBA" id="ARBA00022840"/>
    </source>
</evidence>
<evidence type="ECO:0000256" key="6">
    <source>
        <dbReference type="ARBA" id="ARBA00022777"/>
    </source>
</evidence>
<dbReference type="CDD" id="cd16922">
    <property type="entry name" value="HATPase_EvgS-ArcB-TorS-like"/>
    <property type="match status" value="1"/>
</dbReference>
<dbReference type="Pfam" id="PF00512">
    <property type="entry name" value="HisKA"/>
    <property type="match status" value="1"/>
</dbReference>
<dbReference type="Gene3D" id="1.10.287.130">
    <property type="match status" value="1"/>
</dbReference>
<evidence type="ECO:0000256" key="12">
    <source>
        <dbReference type="SAM" id="Phobius"/>
    </source>
</evidence>
<dbReference type="SMART" id="SM00387">
    <property type="entry name" value="HATPase_c"/>
    <property type="match status" value="1"/>
</dbReference>
<dbReference type="RefSeq" id="WP_124029041.1">
    <property type="nucleotide sequence ID" value="NZ_JBHRSN010000013.1"/>
</dbReference>
<dbReference type="SUPFAM" id="SSF52172">
    <property type="entry name" value="CheY-like"/>
    <property type="match status" value="1"/>
</dbReference>
<name>A0A3N5XWD9_9ALTE</name>
<evidence type="ECO:0000256" key="1">
    <source>
        <dbReference type="ARBA" id="ARBA00000085"/>
    </source>
</evidence>
<dbReference type="InterPro" id="IPR035965">
    <property type="entry name" value="PAS-like_dom_sf"/>
</dbReference>
<keyword evidence="5" id="KW-0547">Nucleotide-binding</keyword>
<dbReference type="CDD" id="cd00130">
    <property type="entry name" value="PAS"/>
    <property type="match status" value="1"/>
</dbReference>
<dbReference type="Pfam" id="PF00072">
    <property type="entry name" value="Response_reg"/>
    <property type="match status" value="1"/>
</dbReference>
<evidence type="ECO:0000256" key="2">
    <source>
        <dbReference type="ARBA" id="ARBA00012438"/>
    </source>
</evidence>
<keyword evidence="6" id="KW-0418">Kinase</keyword>
<protein>
    <recommendedName>
        <fullName evidence="10">Sensory/regulatory protein RpfC</fullName>
        <ecNumber evidence="2">2.7.13.3</ecNumber>
    </recommendedName>
</protein>
<keyword evidence="3 11" id="KW-0597">Phosphoprotein</keyword>
<sequence>MSGEVSLQQYLLKTALPRQATILFALFVLLGTLFYFYSQPQIEARHQQDLVRLDKALEAGLQATLNQMRNLAANDFVVNSLVDMDQQQYYLTLFFQSLRINNDDTASIGFFNFEGEIIASKNVAPLNQVLNTTHWKKDVLEAGSELILINGKGVTLAVPVFLSENLVEGALIFYSPYVGNLIRFEQGTTKQAIVDSEGYVLFATENADLTIGKKLESGVLEDNISRIKTTNDLRLVSFESYAQAYTAVVYLLPFLLLTLFFALVSNLSSTLSVAKMGAETLSRLQLRIKSGFDDKQNTNRYAIKELISINEAFEHLKDEVMSLSLTNDRVTGVIDALLELMLVIDNDNKLVLSNRACREFMQNAHIEEQYLIDIAVEFSNLSQQDNADKLEKCYALNSPQERKIIEWYVTPLIDENGKTRGQVIVGEDVTVRKSLESDLLLKTQAVDRASASILISDLTKKDEPIIYVNKACETLTGYSEDEFIGKNCRFLQGPETNPEVVQNIRSAINKREPVDVTLLNYRKDGTEFYNHLSLTPIKNDDGSCTHYLGIQQDVTASTQAAQYLQDAKNKAEESSRMKASFLANMSHEIRTPINGVYGVLQLLEATKLNDKQSGFVQMAIRSTKSLLHIVNDILDLSKIEAGKLDIEKVYFVPEPFFEEIGDTYALLAKEKGLVFESHIRLPVDTYVCGDPTRIRQVLENLLSNAIKFTSSGQIEVYVSLSMDSGDGALIFSVKDTGVGISEEKIQHIFDHFSQEDLSTTRQFGGTGLGLAITKQLCELMGGSVKTVSQKGQGSVFAVTIPVHIASNPQVIAQSSNPKGTSSIINKATIHVLLVEDNEINQTVAKSHLDGYQVTVCDNGQAAIDILATSGSHFDVVLMDCQMPIMDGFEATKNIRNGSAGDAARQIPIIALTANAMKGDRDLCVAAGMDDYISKPFESSELLSAVNKWASIKRQ</sequence>
<dbReference type="SMART" id="SM00388">
    <property type="entry name" value="HisKA"/>
    <property type="match status" value="1"/>
</dbReference>
<dbReference type="FunFam" id="1.10.287.130:FF:000002">
    <property type="entry name" value="Two-component osmosensing histidine kinase"/>
    <property type="match status" value="1"/>
</dbReference>
<evidence type="ECO:0000259" key="13">
    <source>
        <dbReference type="PROSITE" id="PS50109"/>
    </source>
</evidence>
<dbReference type="PROSITE" id="PS50110">
    <property type="entry name" value="RESPONSE_REGULATORY"/>
    <property type="match status" value="1"/>
</dbReference>
<keyword evidence="12" id="KW-0472">Membrane</keyword>
<dbReference type="InterPro" id="IPR003661">
    <property type="entry name" value="HisK_dim/P_dom"/>
</dbReference>
<evidence type="ECO:0000259" key="15">
    <source>
        <dbReference type="PROSITE" id="PS50112"/>
    </source>
</evidence>
<feature type="domain" description="PAS" evidence="15">
    <location>
        <begin position="444"/>
        <end position="511"/>
    </location>
</feature>
<dbReference type="Gene3D" id="3.30.450.20">
    <property type="entry name" value="PAS domain"/>
    <property type="match status" value="2"/>
</dbReference>
<evidence type="ECO:0000256" key="10">
    <source>
        <dbReference type="ARBA" id="ARBA00068150"/>
    </source>
</evidence>
<evidence type="ECO:0000256" key="3">
    <source>
        <dbReference type="ARBA" id="ARBA00022553"/>
    </source>
</evidence>
<evidence type="ECO:0000256" key="11">
    <source>
        <dbReference type="PROSITE-ProRule" id="PRU00169"/>
    </source>
</evidence>
<dbReference type="InterPro" id="IPR036890">
    <property type="entry name" value="HATPase_C_sf"/>
</dbReference>
<comment type="caution">
    <text evidence="17">The sequence shown here is derived from an EMBL/GenBank/DDBJ whole genome shotgun (WGS) entry which is preliminary data.</text>
</comment>
<dbReference type="PRINTS" id="PR00344">
    <property type="entry name" value="BCTRLSENSOR"/>
</dbReference>
<dbReference type="InterPro" id="IPR005467">
    <property type="entry name" value="His_kinase_dom"/>
</dbReference>
<dbReference type="InterPro" id="IPR000014">
    <property type="entry name" value="PAS"/>
</dbReference>
<gene>
    <name evidence="17" type="ORF">DRW07_16440</name>
</gene>
<dbReference type="Proteomes" id="UP000275281">
    <property type="component" value="Unassembled WGS sequence"/>
</dbReference>
<dbReference type="PROSITE" id="PS50112">
    <property type="entry name" value="PAS"/>
    <property type="match status" value="1"/>
</dbReference>
<dbReference type="GO" id="GO:0005524">
    <property type="term" value="F:ATP binding"/>
    <property type="evidence" value="ECO:0007669"/>
    <property type="project" value="UniProtKB-KW"/>
</dbReference>
<dbReference type="SUPFAM" id="SSF55874">
    <property type="entry name" value="ATPase domain of HSP90 chaperone/DNA topoisomerase II/histidine kinase"/>
    <property type="match status" value="1"/>
</dbReference>
<dbReference type="CDD" id="cd00082">
    <property type="entry name" value="HisKA"/>
    <property type="match status" value="1"/>
</dbReference>
<dbReference type="PANTHER" id="PTHR45339">
    <property type="entry name" value="HYBRID SIGNAL TRANSDUCTION HISTIDINE KINASE J"/>
    <property type="match status" value="1"/>
</dbReference>
<keyword evidence="12" id="KW-0812">Transmembrane</keyword>
<dbReference type="SUPFAM" id="SSF47384">
    <property type="entry name" value="Homodimeric domain of signal transducing histidine kinase"/>
    <property type="match status" value="1"/>
</dbReference>
<evidence type="ECO:0000256" key="4">
    <source>
        <dbReference type="ARBA" id="ARBA00022679"/>
    </source>
</evidence>
<keyword evidence="4" id="KW-0808">Transferase</keyword>
<feature type="transmembrane region" description="Helical" evidence="12">
    <location>
        <begin position="244"/>
        <end position="264"/>
    </location>
</feature>
<feature type="domain" description="Response regulatory" evidence="14">
    <location>
        <begin position="830"/>
        <end position="949"/>
    </location>
</feature>
<dbReference type="PROSITE" id="PS50109">
    <property type="entry name" value="HIS_KIN"/>
    <property type="match status" value="1"/>
</dbReference>
<dbReference type="FunFam" id="3.30.565.10:FF:000010">
    <property type="entry name" value="Sensor histidine kinase RcsC"/>
    <property type="match status" value="1"/>
</dbReference>
<dbReference type="AlphaFoldDB" id="A0A3N5XWD9"/>
<evidence type="ECO:0000256" key="5">
    <source>
        <dbReference type="ARBA" id="ARBA00022741"/>
    </source>
</evidence>
<dbReference type="EC" id="2.7.13.3" evidence="2"/>
<keyword evidence="12" id="KW-1133">Transmembrane helix</keyword>
<evidence type="ECO:0000256" key="9">
    <source>
        <dbReference type="ARBA" id="ARBA00064003"/>
    </source>
</evidence>
<accession>A0A3N5XWD9</accession>
<dbReference type="PANTHER" id="PTHR45339:SF1">
    <property type="entry name" value="HYBRID SIGNAL TRANSDUCTION HISTIDINE KINASE J"/>
    <property type="match status" value="1"/>
</dbReference>
<dbReference type="InterPro" id="IPR011006">
    <property type="entry name" value="CheY-like_superfamily"/>
</dbReference>
<dbReference type="InterPro" id="IPR004358">
    <property type="entry name" value="Sig_transdc_His_kin-like_C"/>
</dbReference>
<evidence type="ECO:0000313" key="17">
    <source>
        <dbReference type="EMBL" id="RPJ64912.1"/>
    </source>
</evidence>
<keyword evidence="7" id="KW-0067">ATP-binding</keyword>
<dbReference type="Gene3D" id="3.30.565.10">
    <property type="entry name" value="Histidine kinase-like ATPase, C-terminal domain"/>
    <property type="match status" value="1"/>
</dbReference>
<feature type="transmembrane region" description="Helical" evidence="12">
    <location>
        <begin position="20"/>
        <end position="37"/>
    </location>
</feature>
<dbReference type="InterPro" id="IPR003594">
    <property type="entry name" value="HATPase_dom"/>
</dbReference>
<dbReference type="SMART" id="SM00086">
    <property type="entry name" value="PAC"/>
    <property type="match status" value="1"/>
</dbReference>
<dbReference type="Gene3D" id="3.40.50.2300">
    <property type="match status" value="1"/>
</dbReference>
<evidence type="ECO:0000313" key="18">
    <source>
        <dbReference type="Proteomes" id="UP000275281"/>
    </source>
</evidence>
<comment type="subunit">
    <text evidence="9">At low DSF concentrations, interacts with RpfF.</text>
</comment>
<reference evidence="17 18" key="1">
    <citation type="submission" date="2018-11" db="EMBL/GenBank/DDBJ databases">
        <authorList>
            <person name="Ye M.-Q."/>
            <person name="Du Z.-J."/>
        </authorList>
    </citation>
    <scope>NUCLEOTIDE SEQUENCE [LARGE SCALE GENOMIC DNA]</scope>
    <source>
        <strain evidence="17 18">U0105</strain>
    </source>
</reference>
<dbReference type="InterPro" id="IPR000700">
    <property type="entry name" value="PAS-assoc_C"/>
</dbReference>
<dbReference type="InterPro" id="IPR001610">
    <property type="entry name" value="PAC"/>
</dbReference>
<evidence type="ECO:0000259" key="14">
    <source>
        <dbReference type="PROSITE" id="PS50110"/>
    </source>
</evidence>
<keyword evidence="18" id="KW-1185">Reference proteome</keyword>
<dbReference type="CDD" id="cd17546">
    <property type="entry name" value="REC_hyHK_CKI1_RcsC-like"/>
    <property type="match status" value="1"/>
</dbReference>
<evidence type="ECO:0000259" key="16">
    <source>
        <dbReference type="PROSITE" id="PS50113"/>
    </source>
</evidence>
<dbReference type="SMART" id="SM00448">
    <property type="entry name" value="REC"/>
    <property type="match status" value="1"/>
</dbReference>
<feature type="domain" description="Histidine kinase" evidence="13">
    <location>
        <begin position="584"/>
        <end position="804"/>
    </location>
</feature>
<proteinExistence type="predicted"/>
<dbReference type="InterPro" id="IPR001789">
    <property type="entry name" value="Sig_transdc_resp-reg_receiver"/>
</dbReference>
<dbReference type="InterPro" id="IPR036097">
    <property type="entry name" value="HisK_dim/P_sf"/>
</dbReference>
<evidence type="ECO:0000256" key="8">
    <source>
        <dbReference type="ARBA" id="ARBA00023012"/>
    </source>
</evidence>
<keyword evidence="8" id="KW-0902">Two-component regulatory system</keyword>
<feature type="modified residue" description="4-aspartylphosphate" evidence="11">
    <location>
        <position position="879"/>
    </location>
</feature>
<feature type="domain" description="PAC" evidence="16">
    <location>
        <begin position="512"/>
        <end position="566"/>
    </location>
</feature>
<dbReference type="PROSITE" id="PS50113">
    <property type="entry name" value="PAC"/>
    <property type="match status" value="1"/>
</dbReference>
<dbReference type="Pfam" id="PF02518">
    <property type="entry name" value="HATPase_c"/>
    <property type="match status" value="1"/>
</dbReference>
<dbReference type="SMART" id="SM00091">
    <property type="entry name" value="PAS"/>
    <property type="match status" value="2"/>
</dbReference>